<proteinExistence type="predicted"/>
<reference evidence="2" key="1">
    <citation type="submission" date="2015-11" db="EMBL/GenBank/DDBJ databases">
        <title>De novo transcriptome assembly of four potential Pierce s Disease insect vectors from Arizona vineyards.</title>
        <authorList>
            <person name="Tassone E.E."/>
        </authorList>
    </citation>
    <scope>NUCLEOTIDE SEQUENCE</scope>
</reference>
<dbReference type="EMBL" id="GECZ01011588">
    <property type="protein sequence ID" value="JAS58181.1"/>
    <property type="molecule type" value="Transcribed_RNA"/>
</dbReference>
<feature type="compositionally biased region" description="Basic and acidic residues" evidence="1">
    <location>
        <begin position="45"/>
        <end position="66"/>
    </location>
</feature>
<evidence type="ECO:0000256" key="1">
    <source>
        <dbReference type="SAM" id="MobiDB-lite"/>
    </source>
</evidence>
<sequence length="662" mass="73595">EASILREKNKRLEKDMAKLKGTLMEKLEAHKKEAELERSRLLKENKSLKSQLEVKDMEKQADESRLQHLSSASRLHPDSSSSRFQGSSKTGLTTSKAIQQSVYEECMRNVKSMTRAKTQYISFELLKKLVFPELSEPTQPEPTAMEPVRTATSSGLFSGLTGSNQQQNRISGSGNSSKSVFITAVSSKKTTLPQNVSSSGNSSKNVFITAVSNEKSTLAENKKQPAAPCPTVESCIAPLLSVQTLDITSKKGQEIVSQVVRTCEQILSHQLDQLRCAPGPQNRNVEKDRELIYCKLNNLRLGENYNLLSGKELYNNERGIGSRRALALLSILADISDFSAERIILRPISDQPDEKSKDGATDGIPTHTNSSQVILNVVNDIAHEIYLKRKITIFEGVLAGAIALVRNVLLSSVELSKESQDTVVQILRSVVMARPGSLVIHQVLQLLLAATKYTYITEKLCHNSSSCVLQVLCKQVEIVESPKKYLLSDIFTSWVLTLFYGNSKSPWWLFSAPSQSSCSCRPLISRLSFTLLGEACLIYPKISLVNSEKPLYAKLLTQGVLVVSTLLYQDEHFGANVDADSVGYYELFVHSMNTFDIKLNEPCKNILESLCMQEYLRQPMYTCEGDSNEVDDLLKSLSCISNDSEVQECLNFQPQTKHIVTS</sequence>
<feature type="non-terminal residue" evidence="2">
    <location>
        <position position="1"/>
    </location>
</feature>
<name>A0A1B6G712_9HEMI</name>
<gene>
    <name evidence="2" type="ORF">g.24761</name>
</gene>
<feature type="region of interest" description="Disordered" evidence="1">
    <location>
        <begin position="45"/>
        <end position="92"/>
    </location>
</feature>
<accession>A0A1B6G712</accession>
<organism evidence="2">
    <name type="scientific">Cuerna arida</name>
    <dbReference type="NCBI Taxonomy" id="1464854"/>
    <lineage>
        <taxon>Eukaryota</taxon>
        <taxon>Metazoa</taxon>
        <taxon>Ecdysozoa</taxon>
        <taxon>Arthropoda</taxon>
        <taxon>Hexapoda</taxon>
        <taxon>Insecta</taxon>
        <taxon>Pterygota</taxon>
        <taxon>Neoptera</taxon>
        <taxon>Paraneoptera</taxon>
        <taxon>Hemiptera</taxon>
        <taxon>Auchenorrhyncha</taxon>
        <taxon>Membracoidea</taxon>
        <taxon>Cicadellidae</taxon>
        <taxon>Cicadellinae</taxon>
        <taxon>Proconiini</taxon>
        <taxon>Cuerna</taxon>
    </lineage>
</organism>
<evidence type="ECO:0000313" key="2">
    <source>
        <dbReference type="EMBL" id="JAS58181.1"/>
    </source>
</evidence>
<feature type="compositionally biased region" description="Polar residues" evidence="1">
    <location>
        <begin position="67"/>
        <end position="92"/>
    </location>
</feature>
<dbReference type="AlphaFoldDB" id="A0A1B6G712"/>
<protein>
    <submittedName>
        <fullName evidence="2">Uncharacterized protein</fullName>
    </submittedName>
</protein>